<dbReference type="AlphaFoldDB" id="A0AAV3QI62"/>
<evidence type="ECO:0008006" key="4">
    <source>
        <dbReference type="Google" id="ProtNLM"/>
    </source>
</evidence>
<evidence type="ECO:0000313" key="3">
    <source>
        <dbReference type="Proteomes" id="UP001454036"/>
    </source>
</evidence>
<dbReference type="EMBL" id="BAABME010004572">
    <property type="protein sequence ID" value="GAA0162853.1"/>
    <property type="molecule type" value="Genomic_DNA"/>
</dbReference>
<reference evidence="2 3" key="1">
    <citation type="submission" date="2024-01" db="EMBL/GenBank/DDBJ databases">
        <title>The complete chloroplast genome sequence of Lithospermum erythrorhizon: insights into the phylogenetic relationship among Boraginaceae species and the maternal lineages of purple gromwells.</title>
        <authorList>
            <person name="Okada T."/>
            <person name="Watanabe K."/>
        </authorList>
    </citation>
    <scope>NUCLEOTIDE SEQUENCE [LARGE SCALE GENOMIC DNA]</scope>
</reference>
<evidence type="ECO:0000256" key="1">
    <source>
        <dbReference type="SAM" id="MobiDB-lite"/>
    </source>
</evidence>
<protein>
    <recommendedName>
        <fullName evidence="4">Polyprotein</fullName>
    </recommendedName>
</protein>
<keyword evidence="3" id="KW-1185">Reference proteome</keyword>
<feature type="region of interest" description="Disordered" evidence="1">
    <location>
        <begin position="1"/>
        <end position="39"/>
    </location>
</feature>
<organism evidence="2 3">
    <name type="scientific">Lithospermum erythrorhizon</name>
    <name type="common">Purple gromwell</name>
    <name type="synonym">Lithospermum officinale var. erythrorhizon</name>
    <dbReference type="NCBI Taxonomy" id="34254"/>
    <lineage>
        <taxon>Eukaryota</taxon>
        <taxon>Viridiplantae</taxon>
        <taxon>Streptophyta</taxon>
        <taxon>Embryophyta</taxon>
        <taxon>Tracheophyta</taxon>
        <taxon>Spermatophyta</taxon>
        <taxon>Magnoliopsida</taxon>
        <taxon>eudicotyledons</taxon>
        <taxon>Gunneridae</taxon>
        <taxon>Pentapetalae</taxon>
        <taxon>asterids</taxon>
        <taxon>lamiids</taxon>
        <taxon>Boraginales</taxon>
        <taxon>Boraginaceae</taxon>
        <taxon>Boraginoideae</taxon>
        <taxon>Lithospermeae</taxon>
        <taxon>Lithospermum</taxon>
    </lineage>
</organism>
<comment type="caution">
    <text evidence="2">The sequence shown here is derived from an EMBL/GenBank/DDBJ whole genome shotgun (WGS) entry which is preliminary data.</text>
</comment>
<evidence type="ECO:0000313" key="2">
    <source>
        <dbReference type="EMBL" id="GAA0162853.1"/>
    </source>
</evidence>
<accession>A0AAV3QI62</accession>
<proteinExistence type="predicted"/>
<dbReference type="Proteomes" id="UP001454036">
    <property type="component" value="Unassembled WGS sequence"/>
</dbReference>
<name>A0AAV3QI62_LITER</name>
<sequence>MPGSPDQNGVAERRTRTLMDMDIVPEINSDQPPPTDSSHKLIVIHAPKDKSCVSQPTIEDPQVDSNLVDHDEEQTVHPEDEQIPLRRSTRSRRSTIYDDYLVYLQEADYNIGVDNDPMSFSEAISSINSNLWMNAMKVEMDSMTSNRIWDLIELPNGVSLRQRKTHMVTVGKLRK</sequence>
<gene>
    <name evidence="2" type="ORF">LIER_18858</name>
</gene>